<gene>
    <name evidence="2" type="ORF">BU16DRAFT_531146</name>
</gene>
<evidence type="ECO:0000313" key="2">
    <source>
        <dbReference type="EMBL" id="KAF2489624.1"/>
    </source>
</evidence>
<sequence>MISYRHLSLEGRSEHNNYPRNAPPPPPPPPQQQRSLTWDSGYPPDVPRSMRHDVPQYSGQRRLAPAPEYLPLEARESPAERQQRRLMEERMEHMRLTREREMAPPPPWGGRRGGAPLPYPVDDMTEISYHRRR</sequence>
<feature type="compositionally biased region" description="Pro residues" evidence="1">
    <location>
        <begin position="21"/>
        <end position="31"/>
    </location>
</feature>
<accession>A0A6A6QC46</accession>
<feature type="region of interest" description="Disordered" evidence="1">
    <location>
        <begin position="1"/>
        <end position="82"/>
    </location>
</feature>
<feature type="region of interest" description="Disordered" evidence="1">
    <location>
        <begin position="95"/>
        <end position="133"/>
    </location>
</feature>
<protein>
    <submittedName>
        <fullName evidence="2">Uncharacterized protein</fullName>
    </submittedName>
</protein>
<dbReference type="Proteomes" id="UP000799750">
    <property type="component" value="Unassembled WGS sequence"/>
</dbReference>
<evidence type="ECO:0000313" key="3">
    <source>
        <dbReference type="Proteomes" id="UP000799750"/>
    </source>
</evidence>
<feature type="compositionally biased region" description="Basic and acidic residues" evidence="1">
    <location>
        <begin position="7"/>
        <end position="17"/>
    </location>
</feature>
<proteinExistence type="predicted"/>
<organism evidence="2 3">
    <name type="scientific">Lophium mytilinum</name>
    <dbReference type="NCBI Taxonomy" id="390894"/>
    <lineage>
        <taxon>Eukaryota</taxon>
        <taxon>Fungi</taxon>
        <taxon>Dikarya</taxon>
        <taxon>Ascomycota</taxon>
        <taxon>Pezizomycotina</taxon>
        <taxon>Dothideomycetes</taxon>
        <taxon>Pleosporomycetidae</taxon>
        <taxon>Mytilinidiales</taxon>
        <taxon>Mytilinidiaceae</taxon>
        <taxon>Lophium</taxon>
    </lineage>
</organism>
<dbReference type="EMBL" id="MU004198">
    <property type="protein sequence ID" value="KAF2489624.1"/>
    <property type="molecule type" value="Genomic_DNA"/>
</dbReference>
<name>A0A6A6QC46_9PEZI</name>
<reference evidence="2" key="1">
    <citation type="journal article" date="2020" name="Stud. Mycol.">
        <title>101 Dothideomycetes genomes: a test case for predicting lifestyles and emergence of pathogens.</title>
        <authorList>
            <person name="Haridas S."/>
            <person name="Albert R."/>
            <person name="Binder M."/>
            <person name="Bloem J."/>
            <person name="Labutti K."/>
            <person name="Salamov A."/>
            <person name="Andreopoulos B."/>
            <person name="Baker S."/>
            <person name="Barry K."/>
            <person name="Bills G."/>
            <person name="Bluhm B."/>
            <person name="Cannon C."/>
            <person name="Castanera R."/>
            <person name="Culley D."/>
            <person name="Daum C."/>
            <person name="Ezra D."/>
            <person name="Gonzalez J."/>
            <person name="Henrissat B."/>
            <person name="Kuo A."/>
            <person name="Liang C."/>
            <person name="Lipzen A."/>
            <person name="Lutzoni F."/>
            <person name="Magnuson J."/>
            <person name="Mondo S."/>
            <person name="Nolan M."/>
            <person name="Ohm R."/>
            <person name="Pangilinan J."/>
            <person name="Park H.-J."/>
            <person name="Ramirez L."/>
            <person name="Alfaro M."/>
            <person name="Sun H."/>
            <person name="Tritt A."/>
            <person name="Yoshinaga Y."/>
            <person name="Zwiers L.-H."/>
            <person name="Turgeon B."/>
            <person name="Goodwin S."/>
            <person name="Spatafora J."/>
            <person name="Crous P."/>
            <person name="Grigoriev I."/>
        </authorList>
    </citation>
    <scope>NUCLEOTIDE SEQUENCE</scope>
    <source>
        <strain evidence="2">CBS 269.34</strain>
    </source>
</reference>
<keyword evidence="3" id="KW-1185">Reference proteome</keyword>
<feature type="compositionally biased region" description="Basic and acidic residues" evidence="1">
    <location>
        <begin position="73"/>
        <end position="82"/>
    </location>
</feature>
<evidence type="ECO:0000256" key="1">
    <source>
        <dbReference type="SAM" id="MobiDB-lite"/>
    </source>
</evidence>
<dbReference type="AlphaFoldDB" id="A0A6A6QC46"/>